<dbReference type="Proteomes" id="UP000021816">
    <property type="component" value="Unassembled WGS sequence"/>
</dbReference>
<dbReference type="EMBL" id="JEMX01000030">
    <property type="protein sequence ID" value="EXI80570.1"/>
    <property type="molecule type" value="Genomic_DNA"/>
</dbReference>
<gene>
    <name evidence="1" type="ORF">AW10_01713</name>
</gene>
<protein>
    <submittedName>
        <fullName evidence="1">Uncharacterized protein</fullName>
    </submittedName>
</protein>
<sequence length="65" mass="7546">MIGLFIALATPKNERKLHEYVSTWTALTKKEGVVPKLYDYWILGRGATSRKPRWSVIRDVLGWVE</sequence>
<dbReference type="AlphaFoldDB" id="A0A011PUS4"/>
<dbReference type="PATRIC" id="fig|1454003.3.peg.1764"/>
<dbReference type="STRING" id="1454003.AW10_01713"/>
<reference evidence="1 2" key="1">
    <citation type="submission" date="2014-02" db="EMBL/GenBank/DDBJ databases">
        <title>Expanding our view of genomic diversity in Candidatus Accumulibacter clades.</title>
        <authorList>
            <person name="Skennerton C.T."/>
            <person name="Barr J.J."/>
            <person name="Slater F.R."/>
            <person name="Bond P.L."/>
            <person name="Tyson G.W."/>
        </authorList>
    </citation>
    <scope>NUCLEOTIDE SEQUENCE [LARGE SCALE GENOMIC DNA]</scope>
    <source>
        <strain evidence="2">BA-92</strain>
    </source>
</reference>
<comment type="caution">
    <text evidence="1">The sequence shown here is derived from an EMBL/GenBank/DDBJ whole genome shotgun (WGS) entry which is preliminary data.</text>
</comment>
<accession>A0A011PUS4</accession>
<organism evidence="1 2">
    <name type="scientific">Candidatus Accumulibacter appositus</name>
    <dbReference type="NCBI Taxonomy" id="1454003"/>
    <lineage>
        <taxon>Bacteria</taxon>
        <taxon>Pseudomonadati</taxon>
        <taxon>Pseudomonadota</taxon>
        <taxon>Betaproteobacteria</taxon>
        <taxon>Candidatus Accumulibacter</taxon>
    </lineage>
</organism>
<evidence type="ECO:0000313" key="1">
    <source>
        <dbReference type="EMBL" id="EXI80570.1"/>
    </source>
</evidence>
<proteinExistence type="predicted"/>
<name>A0A011PUS4_9PROT</name>
<evidence type="ECO:0000313" key="2">
    <source>
        <dbReference type="Proteomes" id="UP000021816"/>
    </source>
</evidence>